<dbReference type="EMBL" id="JANPWB010000004">
    <property type="protein sequence ID" value="KAJ1194810.1"/>
    <property type="molecule type" value="Genomic_DNA"/>
</dbReference>
<accession>A0AAV7V0B5</accession>
<evidence type="ECO:0000313" key="2">
    <source>
        <dbReference type="EMBL" id="KAJ1194810.1"/>
    </source>
</evidence>
<comment type="caution">
    <text evidence="2">The sequence shown here is derived from an EMBL/GenBank/DDBJ whole genome shotgun (WGS) entry which is preliminary data.</text>
</comment>
<organism evidence="2 3">
    <name type="scientific">Pleurodeles waltl</name>
    <name type="common">Iberian ribbed newt</name>
    <dbReference type="NCBI Taxonomy" id="8319"/>
    <lineage>
        <taxon>Eukaryota</taxon>
        <taxon>Metazoa</taxon>
        <taxon>Chordata</taxon>
        <taxon>Craniata</taxon>
        <taxon>Vertebrata</taxon>
        <taxon>Euteleostomi</taxon>
        <taxon>Amphibia</taxon>
        <taxon>Batrachia</taxon>
        <taxon>Caudata</taxon>
        <taxon>Salamandroidea</taxon>
        <taxon>Salamandridae</taxon>
        <taxon>Pleurodelinae</taxon>
        <taxon>Pleurodeles</taxon>
    </lineage>
</organism>
<reference evidence="2" key="1">
    <citation type="journal article" date="2022" name="bioRxiv">
        <title>Sequencing and chromosome-scale assembly of the giantPleurodeles waltlgenome.</title>
        <authorList>
            <person name="Brown T."/>
            <person name="Elewa A."/>
            <person name="Iarovenko S."/>
            <person name="Subramanian E."/>
            <person name="Araus A.J."/>
            <person name="Petzold A."/>
            <person name="Susuki M."/>
            <person name="Suzuki K.-i.T."/>
            <person name="Hayashi T."/>
            <person name="Toyoda A."/>
            <person name="Oliveira C."/>
            <person name="Osipova E."/>
            <person name="Leigh N.D."/>
            <person name="Simon A."/>
            <person name="Yun M.H."/>
        </authorList>
    </citation>
    <scope>NUCLEOTIDE SEQUENCE</scope>
    <source>
        <strain evidence="2">20211129_DDA</strain>
        <tissue evidence="2">Liver</tissue>
    </source>
</reference>
<gene>
    <name evidence="2" type="ORF">NDU88_004096</name>
</gene>
<feature type="region of interest" description="Disordered" evidence="1">
    <location>
        <begin position="26"/>
        <end position="66"/>
    </location>
</feature>
<sequence>MPTHLSLHLGRIDLVAMWLAEGGQKDTRRVDTAKKERSNEADMRLKSRSDEQRKGEEKQHSREGSTYYAVEGLDHRVGPIILGHWGGIGPLLTVLVQDIVHRVLKDLVSGQRLNIPGPLWRERAILHLYPLLTRTERGAGVNSRRKSSLSANEGG</sequence>
<evidence type="ECO:0000256" key="1">
    <source>
        <dbReference type="SAM" id="MobiDB-lite"/>
    </source>
</evidence>
<evidence type="ECO:0000313" key="3">
    <source>
        <dbReference type="Proteomes" id="UP001066276"/>
    </source>
</evidence>
<proteinExistence type="predicted"/>
<dbReference type="AlphaFoldDB" id="A0AAV7V0B5"/>
<keyword evidence="3" id="KW-1185">Reference proteome</keyword>
<name>A0AAV7V0B5_PLEWA</name>
<protein>
    <submittedName>
        <fullName evidence="2">Uncharacterized protein</fullName>
    </submittedName>
</protein>
<dbReference type="Proteomes" id="UP001066276">
    <property type="component" value="Chromosome 2_2"/>
</dbReference>
<feature type="compositionally biased region" description="Basic and acidic residues" evidence="1">
    <location>
        <begin position="26"/>
        <end position="63"/>
    </location>
</feature>